<dbReference type="HOGENOM" id="CLU_1459724_0_0_4"/>
<keyword evidence="1" id="KW-0614">Plasmid</keyword>
<sequence>MRSGARRPRIRGTPGCFASRWVRSIPPCLFKEPHMNATVETPITAGDISVDIELDHVHQSVNSNPDKIRLVLRPHLIAQIAKIQAGLLAMDLGYSEVTIPLPDDLQMFEDGEEWIEEEKDPATGDFNASSTWLHVQHNTLSVEIWDEHGDDELHGNVLISSIPGLTEALLAAKEQAHKDLIARLS</sequence>
<proteinExistence type="predicted"/>
<name>A2SNA9_METPP</name>
<dbReference type="AlphaFoldDB" id="A2SNA9"/>
<keyword evidence="2" id="KW-1185">Reference proteome</keyword>
<geneLocation type="plasmid" evidence="1 2">
    <name>RPME01</name>
</geneLocation>
<dbReference type="Proteomes" id="UP000000366">
    <property type="component" value="Plasmid RPME01"/>
</dbReference>
<reference evidence="1 2" key="1">
    <citation type="journal article" date="2007" name="J. Bacteriol.">
        <title>Whole-genome analysis of the methyl tert-butyl ether-degrading beta-proteobacterium Methylibium petroleiphilum PM1.</title>
        <authorList>
            <person name="Kane S.R."/>
            <person name="Chakicherla A.Y."/>
            <person name="Chain P.S.G."/>
            <person name="Schmidt R."/>
            <person name="Shin M.W."/>
            <person name="Legler T.C."/>
            <person name="Scow K.M."/>
            <person name="Larimer F.W."/>
            <person name="Lucas S.M."/>
            <person name="Richardson P.M."/>
            <person name="Hristova K.R."/>
        </authorList>
    </citation>
    <scope>NUCLEOTIDE SEQUENCE [LARGE SCALE GENOMIC DNA]</scope>
    <source>
        <strain evidence="2">ATCC BAA-1232 / LMG 22953 / PM1</strain>
        <plasmid evidence="1 2">RPME01</plasmid>
    </source>
</reference>
<dbReference type="EMBL" id="CP000556">
    <property type="protein sequence ID" value="ABM97048.1"/>
    <property type="molecule type" value="Genomic_DNA"/>
</dbReference>
<protein>
    <submittedName>
        <fullName evidence="1">Uncharacterized protein</fullName>
    </submittedName>
</protein>
<accession>A2SNA9</accession>
<evidence type="ECO:0000313" key="1">
    <source>
        <dbReference type="EMBL" id="ABM97048.1"/>
    </source>
</evidence>
<gene>
    <name evidence="1" type="ordered locus">Mpe_B0273</name>
</gene>
<evidence type="ECO:0000313" key="2">
    <source>
        <dbReference type="Proteomes" id="UP000000366"/>
    </source>
</evidence>
<organism evidence="1 2">
    <name type="scientific">Methylibium petroleiphilum (strain ATCC BAA-1232 / LMG 22953 / PM1)</name>
    <dbReference type="NCBI Taxonomy" id="420662"/>
    <lineage>
        <taxon>Bacteria</taxon>
        <taxon>Pseudomonadati</taxon>
        <taxon>Pseudomonadota</taxon>
        <taxon>Betaproteobacteria</taxon>
        <taxon>Burkholderiales</taxon>
        <taxon>Sphaerotilaceae</taxon>
        <taxon>Methylibium</taxon>
    </lineage>
</organism>
<dbReference type="KEGG" id="mpt:Mpe_B0273"/>